<evidence type="ECO:0000313" key="4">
    <source>
        <dbReference type="EMBL" id="KAL0270220.1"/>
    </source>
</evidence>
<dbReference type="EMBL" id="JARGDH010000004">
    <property type="protein sequence ID" value="KAL0270220.1"/>
    <property type="molecule type" value="Genomic_DNA"/>
</dbReference>
<dbReference type="SMART" id="SM00355">
    <property type="entry name" value="ZnF_C2H2"/>
    <property type="match status" value="3"/>
</dbReference>
<feature type="compositionally biased region" description="Basic residues" evidence="2">
    <location>
        <begin position="344"/>
        <end position="354"/>
    </location>
</feature>
<feature type="region of interest" description="Disordered" evidence="2">
    <location>
        <begin position="333"/>
        <end position="354"/>
    </location>
</feature>
<keyword evidence="1" id="KW-0862">Zinc</keyword>
<dbReference type="GO" id="GO:0008270">
    <property type="term" value="F:zinc ion binding"/>
    <property type="evidence" value="ECO:0007669"/>
    <property type="project" value="UniProtKB-KW"/>
</dbReference>
<accession>A0AAW2HLA3</accession>
<reference evidence="4" key="1">
    <citation type="journal article" date="2024" name="Gigascience">
        <title>Chromosome-level genome of the poultry shaft louse Menopon gallinae provides insight into the host-switching and adaptive evolution of parasitic lice.</title>
        <authorList>
            <person name="Xu Y."/>
            <person name="Ma L."/>
            <person name="Liu S."/>
            <person name="Liang Y."/>
            <person name="Liu Q."/>
            <person name="He Z."/>
            <person name="Tian L."/>
            <person name="Duan Y."/>
            <person name="Cai W."/>
            <person name="Li H."/>
            <person name="Song F."/>
        </authorList>
    </citation>
    <scope>NUCLEOTIDE SEQUENCE</scope>
    <source>
        <strain evidence="4">Cailab_2023a</strain>
    </source>
</reference>
<feature type="domain" description="C2H2-type" evidence="3">
    <location>
        <begin position="189"/>
        <end position="220"/>
    </location>
</feature>
<dbReference type="PROSITE" id="PS00028">
    <property type="entry name" value="ZINC_FINGER_C2H2_1"/>
    <property type="match status" value="1"/>
</dbReference>
<evidence type="ECO:0000259" key="3">
    <source>
        <dbReference type="PROSITE" id="PS50157"/>
    </source>
</evidence>
<dbReference type="SUPFAM" id="SSF57667">
    <property type="entry name" value="beta-beta-alpha zinc fingers"/>
    <property type="match status" value="1"/>
</dbReference>
<keyword evidence="1" id="KW-0479">Metal-binding</keyword>
<keyword evidence="1" id="KW-0863">Zinc-finger</keyword>
<name>A0AAW2HLA3_9NEOP</name>
<feature type="domain" description="C2H2-type" evidence="3">
    <location>
        <begin position="159"/>
        <end position="189"/>
    </location>
</feature>
<proteinExistence type="predicted"/>
<organism evidence="4">
    <name type="scientific">Menopon gallinae</name>
    <name type="common">poultry shaft louse</name>
    <dbReference type="NCBI Taxonomy" id="328185"/>
    <lineage>
        <taxon>Eukaryota</taxon>
        <taxon>Metazoa</taxon>
        <taxon>Ecdysozoa</taxon>
        <taxon>Arthropoda</taxon>
        <taxon>Hexapoda</taxon>
        <taxon>Insecta</taxon>
        <taxon>Pterygota</taxon>
        <taxon>Neoptera</taxon>
        <taxon>Paraneoptera</taxon>
        <taxon>Psocodea</taxon>
        <taxon>Troctomorpha</taxon>
        <taxon>Phthiraptera</taxon>
        <taxon>Amblycera</taxon>
        <taxon>Menoponidae</taxon>
        <taxon>Menopon</taxon>
    </lineage>
</organism>
<gene>
    <name evidence="4" type="ORF">PYX00_007692</name>
</gene>
<comment type="caution">
    <text evidence="4">The sequence shown here is derived from an EMBL/GenBank/DDBJ whole genome shotgun (WGS) entry which is preliminary data.</text>
</comment>
<dbReference type="PROSITE" id="PS50157">
    <property type="entry name" value="ZINC_FINGER_C2H2_2"/>
    <property type="match status" value="2"/>
</dbReference>
<dbReference type="AlphaFoldDB" id="A0AAW2HLA3"/>
<dbReference type="InterPro" id="IPR052797">
    <property type="entry name" value="RegFact_GeneExpr_CellDeath"/>
</dbReference>
<evidence type="ECO:0000256" key="1">
    <source>
        <dbReference type="PROSITE-ProRule" id="PRU00042"/>
    </source>
</evidence>
<dbReference type="Pfam" id="PF00096">
    <property type="entry name" value="zf-C2H2"/>
    <property type="match status" value="1"/>
</dbReference>
<dbReference type="PANTHER" id="PTHR33936:SF25">
    <property type="entry name" value="C2H2-TYPE DOMAIN-CONTAINING PROTEIN"/>
    <property type="match status" value="1"/>
</dbReference>
<sequence>MSIKNMYNEVKPVLINECDFDSPIDNILDSNKMENIKTESSSTTNIVVTKYADPSTDILDVEPSLELDQKGKIIQVELLPSSRLQNIQNKNLATLLNKSVIRKISKRKVDGSENKTSSDTDDKKFELCTVCGKEMVKNHELFCKPDSEFSDRLNSSESLVCSKCGKQFSSVYILKKHILSCRMHSISSPLCSKCGKHFSSNYNLKRHMTSCKLCPDDEKSPRYMCQCGRTYSQEWDMKKHKLKCKEGKKKCKHCLISSCNLLFYHKAQLIAHMKKDHNVKIQDPEILNFSCFEDFLSWKEREEEETYTYYSKQTGSNVSGVSVNTYYVCQHDGSDRTHTSTPRKTGRRNKKGRMKTGRLCWSQMNVKQFKDGTVKVTYFPSHTHPLSIADTEHHPLPPSVTMEIKRQLSELKAESDDILTDENQEVKKRKRQYGMTLRTLRALARKNRSLFRITAEAVQQKTEGNKTEMLEDKSSIQFPGKHTSPENNNFMQLLVTDEENVDDPDEMQCQEDNKQDPVLEKKNLALKESLDNLNELKTILESNKLDISMINQIRESLKTLITKCKSTDEDIVMESQKPGEIQDVMMYQPQSPLPTTEIFPLQNEENASSTELNTDMKRLVSTPEKTVYQIIAVDSEEKPSNEYLYQNAVELVGAREFIIIAGDHAQYFQSVDPDVQYDLS</sequence>
<evidence type="ECO:0000256" key="2">
    <source>
        <dbReference type="SAM" id="MobiDB-lite"/>
    </source>
</evidence>
<dbReference type="Gene3D" id="3.30.160.60">
    <property type="entry name" value="Classic Zinc Finger"/>
    <property type="match status" value="1"/>
</dbReference>
<protein>
    <recommendedName>
        <fullName evidence="3">C2H2-type domain-containing protein</fullName>
    </recommendedName>
</protein>
<dbReference type="InterPro" id="IPR013087">
    <property type="entry name" value="Znf_C2H2_type"/>
</dbReference>
<dbReference type="InterPro" id="IPR036236">
    <property type="entry name" value="Znf_C2H2_sf"/>
</dbReference>
<dbReference type="PANTHER" id="PTHR33936">
    <property type="entry name" value="PROTEIN CBG17840"/>
    <property type="match status" value="1"/>
</dbReference>